<name>A0A1Y1UQB9_9TREE</name>
<feature type="transmembrane region" description="Helical" evidence="5">
    <location>
        <begin position="53"/>
        <end position="76"/>
    </location>
</feature>
<comment type="caution">
    <text evidence="7">The sequence shown here is derived from an EMBL/GenBank/DDBJ whole genome shotgun (WGS) entry which is preliminary data.</text>
</comment>
<evidence type="ECO:0000256" key="5">
    <source>
        <dbReference type="SAM" id="Phobius"/>
    </source>
</evidence>
<proteinExistence type="predicted"/>
<keyword evidence="4 5" id="KW-0472">Membrane</keyword>
<evidence type="ECO:0000256" key="3">
    <source>
        <dbReference type="ARBA" id="ARBA00022989"/>
    </source>
</evidence>
<evidence type="ECO:0000256" key="1">
    <source>
        <dbReference type="ARBA" id="ARBA00004141"/>
    </source>
</evidence>
<sequence>MAFDTTVRRGHPILFGLILLFSLIEGCDTAYIVGQYNSADNYPNHSIRDRSRFLVFTSWWTVVFSALYLAFYLTGIFEIFTSIASHGVWLFITWVFWLAGAAAWSAALSGGVYCGVPGEIGHYHCHQLLAAEAFAWITWILMTFALIVVILLGSRALRSGNRLSGGLTE</sequence>
<evidence type="ECO:0000313" key="8">
    <source>
        <dbReference type="Proteomes" id="UP000193218"/>
    </source>
</evidence>
<dbReference type="Pfam" id="PF01284">
    <property type="entry name" value="MARVEL"/>
    <property type="match status" value="1"/>
</dbReference>
<feature type="domain" description="MARVEL" evidence="6">
    <location>
        <begin position="9"/>
        <end position="147"/>
    </location>
</feature>
<keyword evidence="3 5" id="KW-1133">Transmembrane helix</keyword>
<protein>
    <recommendedName>
        <fullName evidence="6">MARVEL domain-containing protein</fullName>
    </recommendedName>
</protein>
<keyword evidence="2 5" id="KW-0812">Transmembrane</keyword>
<dbReference type="InParanoid" id="A0A1Y1UQB9"/>
<reference evidence="7 8" key="1">
    <citation type="submission" date="2017-03" db="EMBL/GenBank/DDBJ databases">
        <title>Widespread Adenine N6-methylation of Active Genes in Fungi.</title>
        <authorList>
            <consortium name="DOE Joint Genome Institute"/>
            <person name="Mondo S.J."/>
            <person name="Dannebaum R.O."/>
            <person name="Kuo R.C."/>
            <person name="Louie K.B."/>
            <person name="Bewick A.J."/>
            <person name="Labutti K."/>
            <person name="Haridas S."/>
            <person name="Kuo A."/>
            <person name="Salamov A."/>
            <person name="Ahrendt S.R."/>
            <person name="Lau R."/>
            <person name="Bowen B.P."/>
            <person name="Lipzen A."/>
            <person name="Sullivan W."/>
            <person name="Andreopoulos W.B."/>
            <person name="Clum A."/>
            <person name="Lindquist E."/>
            <person name="Daum C."/>
            <person name="Northen T.R."/>
            <person name="Ramamoorthy G."/>
            <person name="Schmitz R.J."/>
            <person name="Gryganskyi A."/>
            <person name="Culley D."/>
            <person name="Magnuson J."/>
            <person name="James T.Y."/>
            <person name="O'Malley M.A."/>
            <person name="Stajich J.E."/>
            <person name="Spatafora J.W."/>
            <person name="Visel A."/>
            <person name="Grigoriev I.V."/>
        </authorList>
    </citation>
    <scope>NUCLEOTIDE SEQUENCE [LARGE SCALE GENOMIC DNA]</scope>
    <source>
        <strain evidence="7 8">NRRL Y-17943</strain>
    </source>
</reference>
<evidence type="ECO:0000259" key="6">
    <source>
        <dbReference type="Pfam" id="PF01284"/>
    </source>
</evidence>
<dbReference type="EMBL" id="NBSH01000002">
    <property type="protein sequence ID" value="ORX40223.1"/>
    <property type="molecule type" value="Genomic_DNA"/>
</dbReference>
<dbReference type="GO" id="GO:0016020">
    <property type="term" value="C:membrane"/>
    <property type="evidence" value="ECO:0007669"/>
    <property type="project" value="UniProtKB-SubCell"/>
</dbReference>
<feature type="transmembrane region" description="Helical" evidence="5">
    <location>
        <begin position="12"/>
        <end position="33"/>
    </location>
</feature>
<organism evidence="7 8">
    <name type="scientific">Kockovaella imperatae</name>
    <dbReference type="NCBI Taxonomy" id="4999"/>
    <lineage>
        <taxon>Eukaryota</taxon>
        <taxon>Fungi</taxon>
        <taxon>Dikarya</taxon>
        <taxon>Basidiomycota</taxon>
        <taxon>Agaricomycotina</taxon>
        <taxon>Tremellomycetes</taxon>
        <taxon>Tremellales</taxon>
        <taxon>Cuniculitremaceae</taxon>
        <taxon>Kockovaella</taxon>
    </lineage>
</organism>
<dbReference type="RefSeq" id="XP_021874008.1">
    <property type="nucleotide sequence ID" value="XM_022014867.1"/>
</dbReference>
<evidence type="ECO:0000256" key="2">
    <source>
        <dbReference type="ARBA" id="ARBA00022692"/>
    </source>
</evidence>
<feature type="transmembrane region" description="Helical" evidence="5">
    <location>
        <begin position="88"/>
        <end position="113"/>
    </location>
</feature>
<dbReference type="GeneID" id="33556675"/>
<dbReference type="STRING" id="4999.A0A1Y1UQB9"/>
<comment type="subcellular location">
    <subcellularLocation>
        <location evidence="1">Membrane</location>
        <topology evidence="1">Multi-pass membrane protein</topology>
    </subcellularLocation>
</comment>
<evidence type="ECO:0000313" key="7">
    <source>
        <dbReference type="EMBL" id="ORX40223.1"/>
    </source>
</evidence>
<accession>A0A1Y1UQB9</accession>
<keyword evidence="8" id="KW-1185">Reference proteome</keyword>
<dbReference type="AlphaFoldDB" id="A0A1Y1UQB9"/>
<feature type="transmembrane region" description="Helical" evidence="5">
    <location>
        <begin position="133"/>
        <end position="153"/>
    </location>
</feature>
<dbReference type="InterPro" id="IPR008253">
    <property type="entry name" value="Marvel"/>
</dbReference>
<gene>
    <name evidence="7" type="ORF">BD324DRAFT_616956</name>
</gene>
<dbReference type="OrthoDB" id="2117453at2759"/>
<dbReference type="Proteomes" id="UP000193218">
    <property type="component" value="Unassembled WGS sequence"/>
</dbReference>
<evidence type="ECO:0000256" key="4">
    <source>
        <dbReference type="ARBA" id="ARBA00023136"/>
    </source>
</evidence>